<accession>A0ABQ5YJ94</accession>
<dbReference type="SUPFAM" id="SSF51556">
    <property type="entry name" value="Metallo-dependent hydrolases"/>
    <property type="match status" value="1"/>
</dbReference>
<dbReference type="InterPro" id="IPR006680">
    <property type="entry name" value="Amidohydro-rel"/>
</dbReference>
<dbReference type="Pfam" id="PF01979">
    <property type="entry name" value="Amidohydro_1"/>
    <property type="match status" value="1"/>
</dbReference>
<organism evidence="5 6">
    <name type="scientific">Chitinimonas prasina</name>
    <dbReference type="NCBI Taxonomy" id="1434937"/>
    <lineage>
        <taxon>Bacteria</taxon>
        <taxon>Pseudomonadati</taxon>
        <taxon>Pseudomonadota</taxon>
        <taxon>Betaproteobacteria</taxon>
        <taxon>Neisseriales</taxon>
        <taxon>Chitinibacteraceae</taxon>
        <taxon>Chitinimonas</taxon>
    </lineage>
</organism>
<keyword evidence="6" id="KW-1185">Reference proteome</keyword>
<feature type="chain" id="PRO_5045474159" description="Amidohydrolase-related domain-containing protein" evidence="3">
    <location>
        <begin position="20"/>
        <end position="489"/>
    </location>
</feature>
<evidence type="ECO:0000256" key="2">
    <source>
        <dbReference type="ARBA" id="ARBA00022801"/>
    </source>
</evidence>
<proteinExistence type="inferred from homology"/>
<name>A0ABQ5YJ94_9NEIS</name>
<dbReference type="InterPro" id="IPR032466">
    <property type="entry name" value="Metal_Hydrolase"/>
</dbReference>
<dbReference type="PANTHER" id="PTHR43794:SF11">
    <property type="entry name" value="AMIDOHYDROLASE-RELATED DOMAIN-CONTAINING PROTEIN"/>
    <property type="match status" value="1"/>
</dbReference>
<feature type="domain" description="Amidohydrolase-related" evidence="4">
    <location>
        <begin position="274"/>
        <end position="420"/>
    </location>
</feature>
<dbReference type="Proteomes" id="UP001156706">
    <property type="component" value="Unassembled WGS sequence"/>
</dbReference>
<comment type="caution">
    <text evidence="5">The sequence shown here is derived from an EMBL/GenBank/DDBJ whole genome shotgun (WGS) entry which is preliminary data.</text>
</comment>
<dbReference type="RefSeq" id="WP_284198145.1">
    <property type="nucleotide sequence ID" value="NZ_BSOG01000006.1"/>
</dbReference>
<dbReference type="PANTHER" id="PTHR43794">
    <property type="entry name" value="AMINOHYDROLASE SSNA-RELATED"/>
    <property type="match status" value="1"/>
</dbReference>
<dbReference type="Gene3D" id="3.20.20.140">
    <property type="entry name" value="Metal-dependent hydrolases"/>
    <property type="match status" value="1"/>
</dbReference>
<evidence type="ECO:0000256" key="3">
    <source>
        <dbReference type="SAM" id="SignalP"/>
    </source>
</evidence>
<feature type="signal peptide" evidence="3">
    <location>
        <begin position="1"/>
        <end position="19"/>
    </location>
</feature>
<evidence type="ECO:0000313" key="5">
    <source>
        <dbReference type="EMBL" id="GLR15080.1"/>
    </source>
</evidence>
<dbReference type="PROSITE" id="PS51257">
    <property type="entry name" value="PROKAR_LIPOPROTEIN"/>
    <property type="match status" value="1"/>
</dbReference>
<gene>
    <name evidence="5" type="ORF">GCM10007907_38700</name>
</gene>
<comment type="similarity">
    <text evidence="1">Belongs to the metallo-dependent hydrolases superfamily. ATZ/TRZ family.</text>
</comment>
<protein>
    <recommendedName>
        <fullName evidence="4">Amidohydrolase-related domain-containing protein</fullName>
    </recommendedName>
</protein>
<evidence type="ECO:0000313" key="6">
    <source>
        <dbReference type="Proteomes" id="UP001156706"/>
    </source>
</evidence>
<dbReference type="InterPro" id="IPR050287">
    <property type="entry name" value="MTA/SAH_deaminase"/>
</dbReference>
<evidence type="ECO:0000256" key="1">
    <source>
        <dbReference type="ARBA" id="ARBA00006745"/>
    </source>
</evidence>
<evidence type="ECO:0000259" key="4">
    <source>
        <dbReference type="Pfam" id="PF01979"/>
    </source>
</evidence>
<dbReference type="EMBL" id="BSOG01000006">
    <property type="protein sequence ID" value="GLR15080.1"/>
    <property type="molecule type" value="Genomic_DNA"/>
</dbReference>
<dbReference type="InterPro" id="IPR011059">
    <property type="entry name" value="Metal-dep_hydrolase_composite"/>
</dbReference>
<dbReference type="SUPFAM" id="SSF51338">
    <property type="entry name" value="Composite domain of metallo-dependent hydrolases"/>
    <property type="match status" value="1"/>
</dbReference>
<keyword evidence="3" id="KW-0732">Signal</keyword>
<keyword evidence="2" id="KW-0378">Hydrolase</keyword>
<sequence>MKYLLLPLAAAILTGCANLSTSQPGSSLDGSGYPVEVCAPRYAGVAASCQLSGAGSKQVWRANLISDGKLYIGGALRVGSDGRVEAAGCQVADDDAVVVDCPGALLSAGLINLHEHIDYSYQQPPQPPKLTWQHRHEWRKLLPAERGFEGDAPKDAQARTEVSERAMLRHALSGTTALAGAKDYRVFLRNLKLVDGQLATPAGKPVTDNTFPLNDARSMQWPLAPCTREQLAQIKFDPANPYVPHVGEGTNDGARHEIDCVLDAIRDKASPSAFIHAVAVAGSQLQRLAEQKVAVVASPRSNFQLYGRTAPLAEFKQAGVNIALGTDWSPSGSLTELDEARCLARYNRDSLQSLFSGADIHRMMTENAAAAVGLQGQLGKLAVGEQADFVLFDTEARPSLSAVLDHSALRQTLAVFIGGRAASLPSSWVGKLPQLEHCMADPRDLCGQQRTICGAHPQRNLAQLLQQATYTIDDAKICQPQPTNDCVLR</sequence>
<reference evidence="6" key="1">
    <citation type="journal article" date="2019" name="Int. J. Syst. Evol. Microbiol.">
        <title>The Global Catalogue of Microorganisms (GCM) 10K type strain sequencing project: providing services to taxonomists for standard genome sequencing and annotation.</title>
        <authorList>
            <consortium name="The Broad Institute Genomics Platform"/>
            <consortium name="The Broad Institute Genome Sequencing Center for Infectious Disease"/>
            <person name="Wu L."/>
            <person name="Ma J."/>
        </authorList>
    </citation>
    <scope>NUCLEOTIDE SEQUENCE [LARGE SCALE GENOMIC DNA]</scope>
    <source>
        <strain evidence="6">NBRC 110044</strain>
    </source>
</reference>